<feature type="chain" id="PRO_5039102783" description="Secreted protein" evidence="2">
    <location>
        <begin position="22"/>
        <end position="402"/>
    </location>
</feature>
<dbReference type="Gene3D" id="2.130.10.10">
    <property type="entry name" value="YVTN repeat-like/Quinoprotein amine dehydrogenase"/>
    <property type="match status" value="1"/>
</dbReference>
<organism evidence="3 4">
    <name type="scientific">Mycolicibacterium frederiksbergense</name>
    <dbReference type="NCBI Taxonomy" id="117567"/>
    <lineage>
        <taxon>Bacteria</taxon>
        <taxon>Bacillati</taxon>
        <taxon>Actinomycetota</taxon>
        <taxon>Actinomycetes</taxon>
        <taxon>Mycobacteriales</taxon>
        <taxon>Mycobacteriaceae</taxon>
        <taxon>Mycolicibacterium</taxon>
    </lineage>
</organism>
<evidence type="ECO:0000256" key="2">
    <source>
        <dbReference type="SAM" id="SignalP"/>
    </source>
</evidence>
<keyword evidence="4" id="KW-1185">Reference proteome</keyword>
<evidence type="ECO:0000313" key="4">
    <source>
        <dbReference type="Proteomes" id="UP000501849"/>
    </source>
</evidence>
<dbReference type="InterPro" id="IPR047697">
    <property type="entry name" value="AztD-like"/>
</dbReference>
<dbReference type="Proteomes" id="UP000501849">
    <property type="component" value="Chromosome"/>
</dbReference>
<dbReference type="AlphaFoldDB" id="A0A6H0S8J3"/>
<accession>A0A6H0S8J3</accession>
<gene>
    <name evidence="3" type="ORF">EXE63_18620</name>
</gene>
<dbReference type="SUPFAM" id="SSF50969">
    <property type="entry name" value="YVTN repeat-like/Quinoprotein amine dehydrogenase"/>
    <property type="match status" value="1"/>
</dbReference>
<dbReference type="PROSITE" id="PS51257">
    <property type="entry name" value="PROKAR_LIPOPROTEIN"/>
    <property type="match status" value="1"/>
</dbReference>
<evidence type="ECO:0000256" key="1">
    <source>
        <dbReference type="SAM" id="MobiDB-lite"/>
    </source>
</evidence>
<evidence type="ECO:0008006" key="5">
    <source>
        <dbReference type="Google" id="ProtNLM"/>
    </source>
</evidence>
<name>A0A6H0S8J3_9MYCO</name>
<feature type="compositionally biased region" description="Low complexity" evidence="1">
    <location>
        <begin position="25"/>
        <end position="44"/>
    </location>
</feature>
<feature type="signal peptide" evidence="2">
    <location>
        <begin position="1"/>
        <end position="21"/>
    </location>
</feature>
<dbReference type="InterPro" id="IPR011044">
    <property type="entry name" value="Quino_amine_DH_bsu"/>
</dbReference>
<dbReference type="EMBL" id="CP038799">
    <property type="protein sequence ID" value="QIV82665.1"/>
    <property type="molecule type" value="Genomic_DNA"/>
</dbReference>
<proteinExistence type="predicted"/>
<dbReference type="NCBIfam" id="NF038015">
    <property type="entry name" value="AztD"/>
    <property type="match status" value="1"/>
</dbReference>
<sequence>MSNPRWLYRVGAVTFTAAALAACSSGTESSDSTGTSETSGTASAVPSAPIAEPLVTTYDGGLYVLDGETLEVKQDIPLDGFLRINPAGDHGHLLVTTTDGWRILDAAGGTLTDDTFPGAEAGHVTPHGENTVLFADGTGEITAFDPHALEAGGMPETRNWKTPEPHHGVAVILTDGTLVHSLGNPDTRVGAVALEGDREIARNEECPGVHGETVAADEVVVIGCENGVLTYANGEFTKIASPTPYGRIGNTRGHEDSPVVLGDMKVDADAEMERPNQFSLIDTTTDQLKVVPLPEGVSYWFRSLGRGPQAEALILGTDGRLHVFDPVTGDLVTSIEVTGPWTEPDDWQQPAPAVFTREDAVYVSDPATKQIHLVDLAAGTVTESVTLEQTPNELSGAVGHDH</sequence>
<protein>
    <recommendedName>
        <fullName evidence="5">Secreted protein</fullName>
    </recommendedName>
</protein>
<dbReference type="RefSeq" id="WP_168143126.1">
    <property type="nucleotide sequence ID" value="NZ_CP038799.1"/>
</dbReference>
<dbReference type="InterPro" id="IPR015943">
    <property type="entry name" value="WD40/YVTN_repeat-like_dom_sf"/>
</dbReference>
<dbReference type="KEGG" id="mfre:EXE63_18620"/>
<feature type="region of interest" description="Disordered" evidence="1">
    <location>
        <begin position="25"/>
        <end position="45"/>
    </location>
</feature>
<evidence type="ECO:0000313" key="3">
    <source>
        <dbReference type="EMBL" id="QIV82665.1"/>
    </source>
</evidence>
<keyword evidence="2" id="KW-0732">Signal</keyword>
<reference evidence="3 4" key="1">
    <citation type="submission" date="2019-04" db="EMBL/GenBank/DDBJ databases">
        <title>Draft, Whole-Genome Sequence of the Anthracene-degrading Mycobacterium frederiksbergense LB501T, Isolated from a Polycyclic Aromatic Hydrocarbon (PAH)-Contaminated Soil.</title>
        <authorList>
            <person name="Augelletti F."/>
        </authorList>
    </citation>
    <scope>NUCLEOTIDE SEQUENCE [LARGE SCALE GENOMIC DNA]</scope>
    <source>
        <strain evidence="3 4">LB 501T</strain>
    </source>
</reference>